<proteinExistence type="predicted"/>
<sequence length="309" mass="31380">MCLAALAACLWLLASPAAAYAQADAKVLVIPLESALPPEQTDIVLAFNLAFSNAVEDEAADVTVAQASLDDTLGVIGCTERSPSCLARAARTMGVGRIVFGRVSAGSEPDSYEVVLQVSGRDETPPQRYAFTVRASEVGEAEDAFAEAAPSRLLQPPAEEGGSEGAEPGGSASGEGATGEPGGEAVEAGQGGGAFDFQRIDSTPVIVAGAGAALVGLGATFWLLASSSQSDVNRAAVDSASDLEALRDLEARTESRAQIGNALVLTGAITAGVGVFLAVRQGMSGEPQSVQIAPTATESSLGLMLRWTR</sequence>
<keyword evidence="2" id="KW-0472">Membrane</keyword>
<dbReference type="EMBL" id="CP001804">
    <property type="protein sequence ID" value="ACY19302.1"/>
    <property type="molecule type" value="Genomic_DNA"/>
</dbReference>
<keyword evidence="5" id="KW-1185">Reference proteome</keyword>
<organism evidence="4 5">
    <name type="scientific">Haliangium ochraceum (strain DSM 14365 / JCM 11303 / SMP-2)</name>
    <dbReference type="NCBI Taxonomy" id="502025"/>
    <lineage>
        <taxon>Bacteria</taxon>
        <taxon>Pseudomonadati</taxon>
        <taxon>Myxococcota</taxon>
        <taxon>Polyangia</taxon>
        <taxon>Haliangiales</taxon>
        <taxon>Kofleriaceae</taxon>
        <taxon>Haliangium</taxon>
    </lineage>
</organism>
<gene>
    <name evidence="4" type="ordered locus">Hoch_6838</name>
</gene>
<evidence type="ECO:0000256" key="1">
    <source>
        <dbReference type="SAM" id="MobiDB-lite"/>
    </source>
</evidence>
<feature type="chain" id="PRO_5003011672" description="PEGA domain-containing protein" evidence="3">
    <location>
        <begin position="22"/>
        <end position="309"/>
    </location>
</feature>
<keyword evidence="2" id="KW-1133">Transmembrane helix</keyword>
<keyword evidence="2" id="KW-0812">Transmembrane</keyword>
<evidence type="ECO:0000256" key="3">
    <source>
        <dbReference type="SAM" id="SignalP"/>
    </source>
</evidence>
<feature type="region of interest" description="Disordered" evidence="1">
    <location>
        <begin position="155"/>
        <end position="190"/>
    </location>
</feature>
<dbReference type="RefSeq" id="WP_012831894.1">
    <property type="nucleotide sequence ID" value="NC_013440.1"/>
</dbReference>
<feature type="transmembrane region" description="Helical" evidence="2">
    <location>
        <begin position="259"/>
        <end position="279"/>
    </location>
</feature>
<protein>
    <recommendedName>
        <fullName evidence="6">PEGA domain-containing protein</fullName>
    </recommendedName>
</protein>
<feature type="signal peptide" evidence="3">
    <location>
        <begin position="1"/>
        <end position="21"/>
    </location>
</feature>
<evidence type="ECO:0000313" key="4">
    <source>
        <dbReference type="EMBL" id="ACY19302.1"/>
    </source>
</evidence>
<dbReference type="KEGG" id="hoh:Hoch_6838"/>
<name>D0LUH9_HALO1</name>
<dbReference type="HOGENOM" id="CLU_899465_0_0_7"/>
<dbReference type="AlphaFoldDB" id="D0LUH9"/>
<dbReference type="STRING" id="502025.Hoch_6838"/>
<accession>D0LUH9</accession>
<evidence type="ECO:0008006" key="6">
    <source>
        <dbReference type="Google" id="ProtNLM"/>
    </source>
</evidence>
<feature type="compositionally biased region" description="Gly residues" evidence="1">
    <location>
        <begin position="163"/>
        <end position="182"/>
    </location>
</feature>
<dbReference type="Proteomes" id="UP000001880">
    <property type="component" value="Chromosome"/>
</dbReference>
<feature type="transmembrane region" description="Helical" evidence="2">
    <location>
        <begin position="205"/>
        <end position="225"/>
    </location>
</feature>
<evidence type="ECO:0000313" key="5">
    <source>
        <dbReference type="Proteomes" id="UP000001880"/>
    </source>
</evidence>
<evidence type="ECO:0000256" key="2">
    <source>
        <dbReference type="SAM" id="Phobius"/>
    </source>
</evidence>
<reference evidence="4 5" key="1">
    <citation type="journal article" date="2010" name="Stand. Genomic Sci.">
        <title>Complete genome sequence of Haliangium ochraceum type strain (SMP-2).</title>
        <authorList>
            <consortium name="US DOE Joint Genome Institute (JGI-PGF)"/>
            <person name="Ivanova N."/>
            <person name="Daum C."/>
            <person name="Lang E."/>
            <person name="Abt B."/>
            <person name="Kopitz M."/>
            <person name="Saunders E."/>
            <person name="Lapidus A."/>
            <person name="Lucas S."/>
            <person name="Glavina Del Rio T."/>
            <person name="Nolan M."/>
            <person name="Tice H."/>
            <person name="Copeland A."/>
            <person name="Cheng J.F."/>
            <person name="Chen F."/>
            <person name="Bruce D."/>
            <person name="Goodwin L."/>
            <person name="Pitluck S."/>
            <person name="Mavromatis K."/>
            <person name="Pati A."/>
            <person name="Mikhailova N."/>
            <person name="Chen A."/>
            <person name="Palaniappan K."/>
            <person name="Land M."/>
            <person name="Hauser L."/>
            <person name="Chang Y.J."/>
            <person name="Jeffries C.D."/>
            <person name="Detter J.C."/>
            <person name="Brettin T."/>
            <person name="Rohde M."/>
            <person name="Goker M."/>
            <person name="Bristow J."/>
            <person name="Markowitz V."/>
            <person name="Eisen J.A."/>
            <person name="Hugenholtz P."/>
            <person name="Kyrpides N.C."/>
            <person name="Klenk H.P."/>
        </authorList>
    </citation>
    <scope>NUCLEOTIDE SEQUENCE [LARGE SCALE GENOMIC DNA]</scope>
    <source>
        <strain evidence="5">DSM 14365 / CIP 107738 / JCM 11303 / AJ 13395 / SMP-2</strain>
    </source>
</reference>
<keyword evidence="3" id="KW-0732">Signal</keyword>